<feature type="domain" description="HTH marR-type" evidence="2">
    <location>
        <begin position="1"/>
        <end position="85"/>
    </location>
</feature>
<evidence type="ECO:0000313" key="4">
    <source>
        <dbReference type="Proteomes" id="UP001275436"/>
    </source>
</evidence>
<dbReference type="InterPro" id="IPR036388">
    <property type="entry name" value="WH-like_DNA-bd_sf"/>
</dbReference>
<dbReference type="Pfam" id="PF01047">
    <property type="entry name" value="MarR"/>
    <property type="match status" value="1"/>
</dbReference>
<dbReference type="PANTHER" id="PTHR33164">
    <property type="entry name" value="TRANSCRIPTIONAL REGULATOR, MARR FAMILY"/>
    <property type="match status" value="1"/>
</dbReference>
<evidence type="ECO:0000313" key="3">
    <source>
        <dbReference type="EMBL" id="GLO64456.1"/>
    </source>
</evidence>
<gene>
    <name evidence="3" type="ORF">MACH08_02400</name>
</gene>
<dbReference type="PANTHER" id="PTHR33164:SF99">
    <property type="entry name" value="MARR FAMILY REGULATORY PROTEIN"/>
    <property type="match status" value="1"/>
</dbReference>
<evidence type="ECO:0000259" key="2">
    <source>
        <dbReference type="PROSITE" id="PS50995"/>
    </source>
</evidence>
<dbReference type="SUPFAM" id="SSF46785">
    <property type="entry name" value="Winged helix' DNA-binding domain"/>
    <property type="match status" value="1"/>
</dbReference>
<evidence type="ECO:0000256" key="1">
    <source>
        <dbReference type="ARBA" id="ARBA00023125"/>
    </source>
</evidence>
<comment type="caution">
    <text evidence="3">The sequence shown here is derived from an EMBL/GenBank/DDBJ whole genome shotgun (WGS) entry which is preliminary data.</text>
</comment>
<reference evidence="3 4" key="1">
    <citation type="submission" date="2023-02" db="EMBL/GenBank/DDBJ databases">
        <title>Oceanobacillus kimchii IFOP_LL358 isolated form Alexandrium catenella lab strain.</title>
        <authorList>
            <person name="Gajardo G."/>
            <person name="Ueki S."/>
            <person name="Maruyama F."/>
        </authorList>
    </citation>
    <scope>NUCLEOTIDE SEQUENCE [LARGE SCALE GENOMIC DNA]</scope>
    <source>
        <strain evidence="3 4">IFOP_LL358</strain>
    </source>
</reference>
<name>A0ABQ5TED1_9BACI</name>
<dbReference type="InterPro" id="IPR000835">
    <property type="entry name" value="HTH_MarR-typ"/>
</dbReference>
<keyword evidence="1" id="KW-0238">DNA-binding</keyword>
<accession>A0ABQ5TED1</accession>
<protein>
    <recommendedName>
        <fullName evidence="2">HTH marR-type domain-containing protein</fullName>
    </recommendedName>
</protein>
<dbReference type="EMBL" id="BSKO01000001">
    <property type="protein sequence ID" value="GLO64456.1"/>
    <property type="molecule type" value="Genomic_DNA"/>
</dbReference>
<sequence length="85" mass="9770">MSLASLVPKVGLSHSALSRLVTRLEQHRSGSLVERQIDTNDKRSVEIVIEEKGKELYHEMQLLINESLHSQMSDKDIQNINRLFE</sequence>
<dbReference type="InterPro" id="IPR039422">
    <property type="entry name" value="MarR/SlyA-like"/>
</dbReference>
<dbReference type="Gene3D" id="1.10.10.10">
    <property type="entry name" value="Winged helix-like DNA-binding domain superfamily/Winged helix DNA-binding domain"/>
    <property type="match status" value="1"/>
</dbReference>
<dbReference type="PROSITE" id="PS50995">
    <property type="entry name" value="HTH_MARR_2"/>
    <property type="match status" value="1"/>
</dbReference>
<dbReference type="InterPro" id="IPR036390">
    <property type="entry name" value="WH_DNA-bd_sf"/>
</dbReference>
<keyword evidence="4" id="KW-1185">Reference proteome</keyword>
<proteinExistence type="predicted"/>
<dbReference type="Proteomes" id="UP001275436">
    <property type="component" value="Unassembled WGS sequence"/>
</dbReference>
<organism evidence="3 4">
    <name type="scientific">Oceanobacillus kimchii</name>
    <dbReference type="NCBI Taxonomy" id="746691"/>
    <lineage>
        <taxon>Bacteria</taxon>
        <taxon>Bacillati</taxon>
        <taxon>Bacillota</taxon>
        <taxon>Bacilli</taxon>
        <taxon>Bacillales</taxon>
        <taxon>Bacillaceae</taxon>
        <taxon>Oceanobacillus</taxon>
    </lineage>
</organism>